<gene>
    <name evidence="1" type="ORF">IW261DRAFT_1421022</name>
</gene>
<proteinExistence type="predicted"/>
<evidence type="ECO:0000313" key="2">
    <source>
        <dbReference type="Proteomes" id="UP001175227"/>
    </source>
</evidence>
<dbReference type="AlphaFoldDB" id="A0AA39TB50"/>
<sequence>MSPPRAPSVDPGRMLWSRQQCKYGSIQAHSPVTRSVDEVRENPFYGINGDINDNYYPFAPPEHIGEEDKTEVALNNDGDIGFVKELMGDFNVEVEDSNRRIEICHEAVVRLMAIIDESKGSLRPYGGNSIQKIEQAQVAIIISQVPFKLWPLTQLQVNLTGSWHARHRAFESRVYCLDDDEEDDAVPIDMHTFKHGYQILASNIEGQ</sequence>
<accession>A0AA39TB50</accession>
<organism evidence="1 2">
    <name type="scientific">Armillaria novae-zelandiae</name>
    <dbReference type="NCBI Taxonomy" id="153914"/>
    <lineage>
        <taxon>Eukaryota</taxon>
        <taxon>Fungi</taxon>
        <taxon>Dikarya</taxon>
        <taxon>Basidiomycota</taxon>
        <taxon>Agaricomycotina</taxon>
        <taxon>Agaricomycetes</taxon>
        <taxon>Agaricomycetidae</taxon>
        <taxon>Agaricales</taxon>
        <taxon>Marasmiineae</taxon>
        <taxon>Physalacriaceae</taxon>
        <taxon>Armillaria</taxon>
    </lineage>
</organism>
<keyword evidence="2" id="KW-1185">Reference proteome</keyword>
<reference evidence="1" key="1">
    <citation type="submission" date="2023-06" db="EMBL/GenBank/DDBJ databases">
        <authorList>
            <consortium name="Lawrence Berkeley National Laboratory"/>
            <person name="Ahrendt S."/>
            <person name="Sahu N."/>
            <person name="Indic B."/>
            <person name="Wong-Bajracharya J."/>
            <person name="Merenyi Z."/>
            <person name="Ke H.-M."/>
            <person name="Monk M."/>
            <person name="Kocsube S."/>
            <person name="Drula E."/>
            <person name="Lipzen A."/>
            <person name="Balint B."/>
            <person name="Henrissat B."/>
            <person name="Andreopoulos B."/>
            <person name="Martin F.M."/>
            <person name="Harder C.B."/>
            <person name="Rigling D."/>
            <person name="Ford K.L."/>
            <person name="Foster G.D."/>
            <person name="Pangilinan J."/>
            <person name="Papanicolaou A."/>
            <person name="Barry K."/>
            <person name="LaButti K."/>
            <person name="Viragh M."/>
            <person name="Koriabine M."/>
            <person name="Yan M."/>
            <person name="Riley R."/>
            <person name="Champramary S."/>
            <person name="Plett K.L."/>
            <person name="Tsai I.J."/>
            <person name="Slot J."/>
            <person name="Sipos G."/>
            <person name="Plett J."/>
            <person name="Nagy L.G."/>
            <person name="Grigoriev I.V."/>
        </authorList>
    </citation>
    <scope>NUCLEOTIDE SEQUENCE</scope>
    <source>
        <strain evidence="1">ICMP 16352</strain>
    </source>
</reference>
<name>A0AA39TB50_9AGAR</name>
<comment type="caution">
    <text evidence="1">The sequence shown here is derived from an EMBL/GenBank/DDBJ whole genome shotgun (WGS) entry which is preliminary data.</text>
</comment>
<dbReference type="EMBL" id="JAUEPR010000017">
    <property type="protein sequence ID" value="KAK0477311.1"/>
    <property type="molecule type" value="Genomic_DNA"/>
</dbReference>
<evidence type="ECO:0000313" key="1">
    <source>
        <dbReference type="EMBL" id="KAK0477311.1"/>
    </source>
</evidence>
<protein>
    <submittedName>
        <fullName evidence="1">Uncharacterized protein</fullName>
    </submittedName>
</protein>
<dbReference type="Proteomes" id="UP001175227">
    <property type="component" value="Unassembled WGS sequence"/>
</dbReference>